<dbReference type="CDD" id="cd03221">
    <property type="entry name" value="ABCF_EF-3"/>
    <property type="match status" value="1"/>
</dbReference>
<dbReference type="SMART" id="SM00382">
    <property type="entry name" value="AAA"/>
    <property type="match status" value="1"/>
</dbReference>
<keyword evidence="2" id="KW-0067">ATP-binding</keyword>
<dbReference type="AlphaFoldDB" id="A0A812S7G6"/>
<gene>
    <name evidence="5" type="primary">ABCF5</name>
    <name evidence="5" type="ORF">SPIL2461_LOCUS11727</name>
</gene>
<dbReference type="OrthoDB" id="2110130at2759"/>
<dbReference type="GO" id="GO:0005524">
    <property type="term" value="F:ATP binding"/>
    <property type="evidence" value="ECO:0007669"/>
    <property type="project" value="UniProtKB-KW"/>
</dbReference>
<dbReference type="PANTHER" id="PTHR42855:SF1">
    <property type="entry name" value="ABC TRANSPORTER DOMAIN-CONTAINING PROTEIN"/>
    <property type="match status" value="1"/>
</dbReference>
<dbReference type="InterPro" id="IPR017871">
    <property type="entry name" value="ABC_transporter-like_CS"/>
</dbReference>
<dbReference type="Proteomes" id="UP000649617">
    <property type="component" value="Unassembled WGS sequence"/>
</dbReference>
<dbReference type="InterPro" id="IPR003593">
    <property type="entry name" value="AAA+_ATPase"/>
</dbReference>
<evidence type="ECO:0000256" key="3">
    <source>
        <dbReference type="SAM" id="MobiDB-lite"/>
    </source>
</evidence>
<reference evidence="5" key="1">
    <citation type="submission" date="2021-02" db="EMBL/GenBank/DDBJ databases">
        <authorList>
            <person name="Dougan E. K."/>
            <person name="Rhodes N."/>
            <person name="Thang M."/>
            <person name="Chan C."/>
        </authorList>
    </citation>
    <scope>NUCLEOTIDE SEQUENCE</scope>
</reference>
<dbReference type="InterPro" id="IPR051309">
    <property type="entry name" value="ABCF_ATPase"/>
</dbReference>
<evidence type="ECO:0000256" key="2">
    <source>
        <dbReference type="ARBA" id="ARBA00022840"/>
    </source>
</evidence>
<evidence type="ECO:0000256" key="1">
    <source>
        <dbReference type="ARBA" id="ARBA00022741"/>
    </source>
</evidence>
<evidence type="ECO:0000313" key="5">
    <source>
        <dbReference type="EMBL" id="CAE7466442.1"/>
    </source>
</evidence>
<evidence type="ECO:0000313" key="6">
    <source>
        <dbReference type="Proteomes" id="UP000649617"/>
    </source>
</evidence>
<dbReference type="FunFam" id="3.40.50.300:FF:000011">
    <property type="entry name" value="Putative ABC transporter ATP-binding component"/>
    <property type="match status" value="1"/>
</dbReference>
<organism evidence="5 6">
    <name type="scientific">Symbiodinium pilosum</name>
    <name type="common">Dinoflagellate</name>
    <dbReference type="NCBI Taxonomy" id="2952"/>
    <lineage>
        <taxon>Eukaryota</taxon>
        <taxon>Sar</taxon>
        <taxon>Alveolata</taxon>
        <taxon>Dinophyceae</taxon>
        <taxon>Suessiales</taxon>
        <taxon>Symbiodiniaceae</taxon>
        <taxon>Symbiodinium</taxon>
    </lineage>
</organism>
<dbReference type="GO" id="GO:0016887">
    <property type="term" value="F:ATP hydrolysis activity"/>
    <property type="evidence" value="ECO:0007669"/>
    <property type="project" value="InterPro"/>
</dbReference>
<dbReference type="SUPFAM" id="SSF52540">
    <property type="entry name" value="P-loop containing nucleoside triphosphate hydrolases"/>
    <property type="match status" value="1"/>
</dbReference>
<keyword evidence="1" id="KW-0547">Nucleotide-binding</keyword>
<dbReference type="Pfam" id="PF00005">
    <property type="entry name" value="ABC_tran"/>
    <property type="match status" value="1"/>
</dbReference>
<evidence type="ECO:0000259" key="4">
    <source>
        <dbReference type="PROSITE" id="PS50893"/>
    </source>
</evidence>
<protein>
    <submittedName>
        <fullName evidence="5">ABCF5 protein</fullName>
    </submittedName>
</protein>
<dbReference type="PROSITE" id="PS00211">
    <property type="entry name" value="ABC_TRANSPORTER_1"/>
    <property type="match status" value="1"/>
</dbReference>
<sequence length="380" mass="42805">MHHARAQQVSWTPAVKGAGEKGRYSTKPVLESVSWSVCRKQKVGLIGPNGCGKSSQLLMLLEEIEPTGGRIIKHPQKMKIAYMQQEADLDNGKTAVEELQSVFGDRTLAEVDAAIDAASSNARLEEMDGLVEERSQIEKHVGEVEDLVLQLDLVSYRDTLVRELSGGWQMRVALGKIILSRPDLILLDEPTNHIDLETVEFMEAFLRAQDVAMVIVSHDRYFLNQVCNRIVEIADGESKTYFGNYVEYLEARDGSFYHQWKAYNLHRDRVLALKKKIKKLQQRFLMDVVAKKKQDLQRLLAKAPPKPEVKVVKNFRFPCSLKVASTEEEEPEDADDIWGSEAEPLTLLEVQDLSVSFPDKAQRVQLIQGGELCCVRGVSG</sequence>
<dbReference type="PROSITE" id="PS50893">
    <property type="entry name" value="ABC_TRANSPORTER_2"/>
    <property type="match status" value="1"/>
</dbReference>
<feature type="region of interest" description="Disordered" evidence="3">
    <location>
        <begin position="1"/>
        <end position="23"/>
    </location>
</feature>
<dbReference type="InterPro" id="IPR027417">
    <property type="entry name" value="P-loop_NTPase"/>
</dbReference>
<dbReference type="Gene3D" id="3.40.50.300">
    <property type="entry name" value="P-loop containing nucleotide triphosphate hydrolases"/>
    <property type="match status" value="1"/>
</dbReference>
<name>A0A812S7G6_SYMPI</name>
<accession>A0A812S7G6</accession>
<dbReference type="PANTHER" id="PTHR42855">
    <property type="entry name" value="ABC TRANSPORTER ATP-BINDING SUBUNIT"/>
    <property type="match status" value="1"/>
</dbReference>
<comment type="caution">
    <text evidence="5">The sequence shown here is derived from an EMBL/GenBank/DDBJ whole genome shotgun (WGS) entry which is preliminary data.</text>
</comment>
<keyword evidence="6" id="KW-1185">Reference proteome</keyword>
<dbReference type="InterPro" id="IPR003439">
    <property type="entry name" value="ABC_transporter-like_ATP-bd"/>
</dbReference>
<proteinExistence type="predicted"/>
<dbReference type="EMBL" id="CAJNIZ010023113">
    <property type="protein sequence ID" value="CAE7466442.1"/>
    <property type="molecule type" value="Genomic_DNA"/>
</dbReference>
<feature type="domain" description="ABC transporter" evidence="4">
    <location>
        <begin position="4"/>
        <end position="261"/>
    </location>
</feature>